<dbReference type="Gene3D" id="3.30.420.40">
    <property type="match status" value="2"/>
</dbReference>
<accession>A0AAW4WLR0</accession>
<dbReference type="Proteomes" id="UP001198893">
    <property type="component" value="Unassembled WGS sequence"/>
</dbReference>
<evidence type="ECO:0000313" key="2">
    <source>
        <dbReference type="Proteomes" id="UP001198893"/>
    </source>
</evidence>
<name>A0AAW4WLR0_9FIRM</name>
<evidence type="ECO:0000313" key="1">
    <source>
        <dbReference type="EMBL" id="MCC2243060.1"/>
    </source>
</evidence>
<organism evidence="1 2">
    <name type="scientific">Roseburia amylophila</name>
    <dbReference type="NCBI Taxonomy" id="2981794"/>
    <lineage>
        <taxon>Bacteria</taxon>
        <taxon>Bacillati</taxon>
        <taxon>Bacillota</taxon>
        <taxon>Clostridia</taxon>
        <taxon>Lachnospirales</taxon>
        <taxon>Lachnospiraceae</taxon>
        <taxon>Roseburia</taxon>
    </lineage>
</organism>
<evidence type="ECO:0008006" key="3">
    <source>
        <dbReference type="Google" id="ProtNLM"/>
    </source>
</evidence>
<comment type="caution">
    <text evidence="1">The sequence shown here is derived from an EMBL/GenBank/DDBJ whole genome shotgun (WGS) entry which is preliminary data.</text>
</comment>
<dbReference type="RefSeq" id="WP_227710628.1">
    <property type="nucleotide sequence ID" value="NZ_JAJEQW010000015.1"/>
</dbReference>
<sequence>MKILSIEIGVDVTHVLEMDYRVKNPKVYRSFSFQTPVGVIGEAGVRKSEEFRTALHKLLDANKIKTRKTLFVVNSGKIASREVLIPMIKENRIKDFLNTNSADFFPVDLSRYQLVYRNEGVVQQDTVKKRKLYVFAVPGDLVQSYEELADFCSLELTALDYVGNSIFQMMHKAVGNNICCSVKLDNNATMITIINQGMVVLQRTVFYGFEEVEKVVVDSGLFPKEQYPAAMDILQQTDCLDANQAAPEDAVNAMRAEAVEALRPMIGNIRRVLDYYQSRNNGAEVKECFLIGNGAYIKGLDRLMSLELNLPVHLQEKDVLNGFRTSGGRLDAMYEACYGAAIQPLDFVFGSAQTAKIIEEKKKRELFAAKLIGLLCVACAVILLALSGVQRIALSHELNTLNKQKDELEYIQDIYNAYVDTKSQYDDVTKMNGKTETVSDALADAIEEMEEKFPSGVKVTSLTSNGEGISMDIEVSTKEEAAKILQNLATFDAFRSVTTNGITESTDENGKITVTFSVMCTYVNGTADDSIDTETTPEEDVETYMNGDQYIYPDMEGSTESGEADNE</sequence>
<gene>
    <name evidence="1" type="ORF">LKD47_12285</name>
</gene>
<protein>
    <recommendedName>
        <fullName evidence="3">Type IV pilus assembly protein PilM</fullName>
    </recommendedName>
</protein>
<dbReference type="EMBL" id="JAJEQW010000015">
    <property type="protein sequence ID" value="MCC2243060.1"/>
    <property type="molecule type" value="Genomic_DNA"/>
</dbReference>
<dbReference type="AlphaFoldDB" id="A0AAW4WLR0"/>
<reference evidence="1" key="1">
    <citation type="submission" date="2021-10" db="EMBL/GenBank/DDBJ databases">
        <title>Anaerobic single-cell dispensing facilitates the cultivation of human gut bacteria.</title>
        <authorList>
            <person name="Afrizal A."/>
        </authorList>
    </citation>
    <scope>NUCLEOTIDE SEQUENCE</scope>
    <source>
        <strain evidence="1">CLA-AA-H204</strain>
    </source>
</reference>
<dbReference type="Gene3D" id="3.30.1490.300">
    <property type="match status" value="1"/>
</dbReference>
<proteinExistence type="predicted"/>